<sequence length="85" mass="9565">MRVLAAALRSLQLRREIGALRLHSRKLYRRLLSRTFARELDAVMTLLTEERVVGVPRCRCSDTVGGSPLISSICGTKESVGVRRR</sequence>
<dbReference type="Proteomes" id="UP000326837">
    <property type="component" value="Chromosome"/>
</dbReference>
<proteinExistence type="predicted"/>
<dbReference type="AlphaFoldDB" id="A0A5K7XCU8"/>
<dbReference type="KEGG" id="lpav:PLANPX_4226"/>
<name>A0A5K7XCU8_9BACT</name>
<accession>A0A5K7XCU8</accession>
<gene>
    <name evidence="1" type="ORF">PLANPX_4226</name>
</gene>
<dbReference type="EMBL" id="AP021861">
    <property type="protein sequence ID" value="BBO34614.1"/>
    <property type="molecule type" value="Genomic_DNA"/>
</dbReference>
<keyword evidence="2" id="KW-1185">Reference proteome</keyword>
<reference evidence="2" key="1">
    <citation type="submission" date="2019-10" db="EMBL/GenBank/DDBJ databases">
        <title>Lacipirellula parvula gen. nov., sp. nov., representing a lineage of planctomycetes widespread in freshwater anoxic habitats, and description of the family Lacipirellulaceae.</title>
        <authorList>
            <person name="Dedysh S.N."/>
            <person name="Kulichevskaya I.S."/>
            <person name="Beletsky A.V."/>
            <person name="Rakitin A.L."/>
            <person name="Mardanov A.V."/>
            <person name="Ivanova A.A."/>
            <person name="Saltykova V.X."/>
            <person name="Rijpstra W.I.C."/>
            <person name="Sinninghe Damste J.S."/>
            <person name="Ravin N.V."/>
        </authorList>
    </citation>
    <scope>NUCLEOTIDE SEQUENCE [LARGE SCALE GENOMIC DNA]</scope>
    <source>
        <strain evidence="2">PX69</strain>
    </source>
</reference>
<protein>
    <submittedName>
        <fullName evidence="1">Uncharacterized protein</fullName>
    </submittedName>
</protein>
<evidence type="ECO:0000313" key="1">
    <source>
        <dbReference type="EMBL" id="BBO34614.1"/>
    </source>
</evidence>
<evidence type="ECO:0000313" key="2">
    <source>
        <dbReference type="Proteomes" id="UP000326837"/>
    </source>
</evidence>
<organism evidence="1 2">
    <name type="scientific">Lacipirellula parvula</name>
    <dbReference type="NCBI Taxonomy" id="2650471"/>
    <lineage>
        <taxon>Bacteria</taxon>
        <taxon>Pseudomonadati</taxon>
        <taxon>Planctomycetota</taxon>
        <taxon>Planctomycetia</taxon>
        <taxon>Pirellulales</taxon>
        <taxon>Lacipirellulaceae</taxon>
        <taxon>Lacipirellula</taxon>
    </lineage>
</organism>